<proteinExistence type="inferred from homology"/>
<dbReference type="InterPro" id="IPR001841">
    <property type="entry name" value="Znf_RING"/>
</dbReference>
<dbReference type="InterPro" id="IPR004162">
    <property type="entry name" value="SINA-like_animal"/>
</dbReference>
<organism evidence="13 14">
    <name type="scientific">Cryptotermes secundus</name>
    <dbReference type="NCBI Taxonomy" id="105785"/>
    <lineage>
        <taxon>Eukaryota</taxon>
        <taxon>Metazoa</taxon>
        <taxon>Ecdysozoa</taxon>
        <taxon>Arthropoda</taxon>
        <taxon>Hexapoda</taxon>
        <taxon>Insecta</taxon>
        <taxon>Pterygota</taxon>
        <taxon>Neoptera</taxon>
        <taxon>Polyneoptera</taxon>
        <taxon>Dictyoptera</taxon>
        <taxon>Blattodea</taxon>
        <taxon>Blattoidea</taxon>
        <taxon>Termitoidae</taxon>
        <taxon>Kalotermitidae</taxon>
        <taxon>Cryptotermitinae</taxon>
        <taxon>Cryptotermes</taxon>
    </lineage>
</organism>
<keyword evidence="14" id="KW-1185">Reference proteome</keyword>
<dbReference type="Gene3D" id="3.30.40.10">
    <property type="entry name" value="Zinc/RING finger domain, C3HC4 (zinc finger)"/>
    <property type="match status" value="2"/>
</dbReference>
<dbReference type="InParanoid" id="A0A2J7RB84"/>
<dbReference type="SUPFAM" id="SSF49599">
    <property type="entry name" value="TRAF domain-like"/>
    <property type="match status" value="1"/>
</dbReference>
<feature type="domain" description="RING-type" evidence="11">
    <location>
        <begin position="18"/>
        <end position="53"/>
    </location>
</feature>
<dbReference type="Pfam" id="PF21362">
    <property type="entry name" value="Sina_RING"/>
    <property type="match status" value="1"/>
</dbReference>
<evidence type="ECO:0000256" key="3">
    <source>
        <dbReference type="ARBA" id="ARBA00009119"/>
    </source>
</evidence>
<dbReference type="FunFam" id="3.30.40.10:FF:000041">
    <property type="entry name" value="E3 ubiquitin-protein ligase SINAT3"/>
    <property type="match status" value="1"/>
</dbReference>
<evidence type="ECO:0000256" key="2">
    <source>
        <dbReference type="ARBA" id="ARBA00004906"/>
    </source>
</evidence>
<dbReference type="GO" id="GO:0061630">
    <property type="term" value="F:ubiquitin protein ligase activity"/>
    <property type="evidence" value="ECO:0007669"/>
    <property type="project" value="UniProtKB-EC"/>
</dbReference>
<evidence type="ECO:0000259" key="12">
    <source>
        <dbReference type="PROSITE" id="PS51081"/>
    </source>
</evidence>
<dbReference type="PANTHER" id="PTHR45877">
    <property type="entry name" value="E3 UBIQUITIN-PROTEIN LIGASE SIAH2"/>
    <property type="match status" value="1"/>
</dbReference>
<keyword evidence="4" id="KW-0808">Transferase</keyword>
<dbReference type="PANTHER" id="PTHR45877:SF2">
    <property type="entry name" value="E3 UBIQUITIN-PROTEIN LIGASE SINA-RELATED"/>
    <property type="match status" value="1"/>
</dbReference>
<evidence type="ECO:0000256" key="4">
    <source>
        <dbReference type="ARBA" id="ARBA00022679"/>
    </source>
</evidence>
<dbReference type="InterPro" id="IPR018121">
    <property type="entry name" value="7-in-absentia-prot_TRAF-dom"/>
</dbReference>
<comment type="function">
    <text evidence="10">E3 ubiquitin-protein ligase that mediates ubiquitination and subsequent proteasomal degradation of target proteins. E3 ubiquitin ligases accept ubiquitin from an E2 ubiquitin-conjugating enzyme in the form of a thioester and then directly transfers the ubiquitin to targeted substrates.</text>
</comment>
<protein>
    <recommendedName>
        <fullName evidence="10">E3 ubiquitin-protein ligase</fullName>
        <ecNumber evidence="10">2.3.2.27</ecNumber>
    </recommendedName>
</protein>
<evidence type="ECO:0000256" key="7">
    <source>
        <dbReference type="ARBA" id="ARBA00022786"/>
    </source>
</evidence>
<reference evidence="13 14" key="1">
    <citation type="submission" date="2017-12" db="EMBL/GenBank/DDBJ databases">
        <title>Hemimetabolous genomes reveal molecular basis of termite eusociality.</title>
        <authorList>
            <person name="Harrison M.C."/>
            <person name="Jongepier E."/>
            <person name="Robertson H.M."/>
            <person name="Arning N."/>
            <person name="Bitard-Feildel T."/>
            <person name="Chao H."/>
            <person name="Childers C.P."/>
            <person name="Dinh H."/>
            <person name="Doddapaneni H."/>
            <person name="Dugan S."/>
            <person name="Gowin J."/>
            <person name="Greiner C."/>
            <person name="Han Y."/>
            <person name="Hu H."/>
            <person name="Hughes D.S.T."/>
            <person name="Huylmans A.-K."/>
            <person name="Kemena C."/>
            <person name="Kremer L.P.M."/>
            <person name="Lee S.L."/>
            <person name="Lopez-Ezquerra A."/>
            <person name="Mallet L."/>
            <person name="Monroy-Kuhn J.M."/>
            <person name="Moser A."/>
            <person name="Murali S.C."/>
            <person name="Muzny D.M."/>
            <person name="Otani S."/>
            <person name="Piulachs M.-D."/>
            <person name="Poelchau M."/>
            <person name="Qu J."/>
            <person name="Schaub F."/>
            <person name="Wada-Katsumata A."/>
            <person name="Worley K.C."/>
            <person name="Xie Q."/>
            <person name="Ylla G."/>
            <person name="Poulsen M."/>
            <person name="Gibbs R.A."/>
            <person name="Schal C."/>
            <person name="Richards S."/>
            <person name="Belles X."/>
            <person name="Korb J."/>
            <person name="Bornberg-Bauer E."/>
        </authorList>
    </citation>
    <scope>NUCLEOTIDE SEQUENCE [LARGE SCALE GENOMIC DNA]</scope>
    <source>
        <tissue evidence="13">Whole body</tissue>
    </source>
</reference>
<dbReference type="PROSITE" id="PS50089">
    <property type="entry name" value="ZF_RING_2"/>
    <property type="match status" value="1"/>
</dbReference>
<dbReference type="InterPro" id="IPR013083">
    <property type="entry name" value="Znf_RING/FYVE/PHD"/>
</dbReference>
<evidence type="ECO:0000256" key="10">
    <source>
        <dbReference type="RuleBase" id="RU201113"/>
    </source>
</evidence>
<dbReference type="SUPFAM" id="SSF57850">
    <property type="entry name" value="RING/U-box"/>
    <property type="match status" value="1"/>
</dbReference>
<keyword evidence="5 10" id="KW-0479">Metal-binding</keyword>
<feature type="domain" description="SIAH-type" evidence="12">
    <location>
        <begin position="70"/>
        <end position="131"/>
    </location>
</feature>
<dbReference type="Gene3D" id="2.60.210.10">
    <property type="entry name" value="Apoptosis, Tumor Necrosis Factor Receptor Associated Protein 2, Chain A"/>
    <property type="match status" value="1"/>
</dbReference>
<dbReference type="GO" id="GO:0016567">
    <property type="term" value="P:protein ubiquitination"/>
    <property type="evidence" value="ECO:0007669"/>
    <property type="project" value="UniProtKB-UniPathway"/>
</dbReference>
<keyword evidence="7 10" id="KW-0833">Ubl conjugation pathway</keyword>
<dbReference type="InterPro" id="IPR008974">
    <property type="entry name" value="TRAF-like"/>
</dbReference>
<sequence length="298" mass="34114">MAAVNSDSAGCIMSVLECPVCMDTMRSPILLCQNGHNVCNVCKLNLTNCPTCRAQFTGTRNLALEKLSQEIRVPCANSERGCTEKLSIQDITKHKTSCPYRPHKCLLGLPNSCSWEGRRTDILLHAKEKHRGSVFQSRVNIFSIYKNWKKTLECEILCTLSEEIFLLRTKRDSKKRKYYEAVQYIGPAESASKYRYEHHLVSPEGHKEMTVNCAVRSDTESMERIIEIGECFTIDYDTAKAFVGREGRIGWTVNIRHEPSFGRHRSPEVYRQQFGLDSSPYVSTWESSFCSPQYYHTN</sequence>
<dbReference type="PROSITE" id="PS51081">
    <property type="entry name" value="ZF_SIAH"/>
    <property type="match status" value="1"/>
</dbReference>
<comment type="caution">
    <text evidence="13">The sequence shown here is derived from an EMBL/GenBank/DDBJ whole genome shotgun (WGS) entry which is preliminary data.</text>
</comment>
<evidence type="ECO:0000256" key="5">
    <source>
        <dbReference type="ARBA" id="ARBA00022723"/>
    </source>
</evidence>
<dbReference type="OrthoDB" id="4788989at2759"/>
<dbReference type="InterPro" id="IPR013010">
    <property type="entry name" value="Znf_SIAH"/>
</dbReference>
<dbReference type="Proteomes" id="UP000235965">
    <property type="component" value="Unassembled WGS sequence"/>
</dbReference>
<dbReference type="GO" id="GO:0008270">
    <property type="term" value="F:zinc ion binding"/>
    <property type="evidence" value="ECO:0007669"/>
    <property type="project" value="UniProtKB-KW"/>
</dbReference>
<dbReference type="STRING" id="105785.A0A2J7RB84"/>
<dbReference type="AlphaFoldDB" id="A0A2J7RB84"/>
<dbReference type="GO" id="GO:0005737">
    <property type="term" value="C:cytoplasm"/>
    <property type="evidence" value="ECO:0007669"/>
    <property type="project" value="InterPro"/>
</dbReference>
<dbReference type="Pfam" id="PF21361">
    <property type="entry name" value="Sina_ZnF"/>
    <property type="match status" value="1"/>
</dbReference>
<evidence type="ECO:0000256" key="8">
    <source>
        <dbReference type="ARBA" id="ARBA00022833"/>
    </source>
</evidence>
<evidence type="ECO:0000313" key="13">
    <source>
        <dbReference type="EMBL" id="PNF38094.1"/>
    </source>
</evidence>
<dbReference type="EMBL" id="NEVH01005921">
    <property type="protein sequence ID" value="PNF38094.1"/>
    <property type="molecule type" value="Genomic_DNA"/>
</dbReference>
<comment type="similarity">
    <text evidence="3 10">Belongs to the SINA (Seven in absentia) family.</text>
</comment>
<dbReference type="GO" id="GO:0031624">
    <property type="term" value="F:ubiquitin conjugating enzyme binding"/>
    <property type="evidence" value="ECO:0007669"/>
    <property type="project" value="TreeGrafter"/>
</dbReference>
<evidence type="ECO:0000256" key="9">
    <source>
        <dbReference type="PROSITE-ProRule" id="PRU00455"/>
    </source>
</evidence>
<comment type="catalytic activity">
    <reaction evidence="1 10">
        <text>S-ubiquitinyl-[E2 ubiquitin-conjugating enzyme]-L-cysteine + [acceptor protein]-L-lysine = [E2 ubiquitin-conjugating enzyme]-L-cysteine + N(6)-ubiquitinyl-[acceptor protein]-L-lysine.</text>
        <dbReference type="EC" id="2.3.2.27"/>
    </reaction>
</comment>
<name>A0A2J7RB84_9NEOP</name>
<keyword evidence="6 9" id="KW-0863">Zinc-finger</keyword>
<dbReference type="EC" id="2.3.2.27" evidence="10"/>
<evidence type="ECO:0000256" key="6">
    <source>
        <dbReference type="ARBA" id="ARBA00022771"/>
    </source>
</evidence>
<dbReference type="InterPro" id="IPR049548">
    <property type="entry name" value="Sina-like_RING"/>
</dbReference>
<comment type="domain">
    <text evidence="10">The SBD domain (substrate-binding domain) mediates the interaction with substrate proteins. It is related to the TRAF family.</text>
</comment>
<evidence type="ECO:0000256" key="1">
    <source>
        <dbReference type="ARBA" id="ARBA00000900"/>
    </source>
</evidence>
<comment type="pathway">
    <text evidence="2 10">Protein modification; protein ubiquitination.</text>
</comment>
<evidence type="ECO:0000313" key="14">
    <source>
        <dbReference type="Proteomes" id="UP000235965"/>
    </source>
</evidence>
<dbReference type="GO" id="GO:0043161">
    <property type="term" value="P:proteasome-mediated ubiquitin-dependent protein catabolic process"/>
    <property type="evidence" value="ECO:0007669"/>
    <property type="project" value="TreeGrafter"/>
</dbReference>
<dbReference type="UniPathway" id="UPA00143"/>
<keyword evidence="8 10" id="KW-0862">Zinc</keyword>
<accession>A0A2J7RB84</accession>
<gene>
    <name evidence="13" type="ORF">B7P43_G15428</name>
</gene>
<evidence type="ECO:0000259" key="11">
    <source>
        <dbReference type="PROSITE" id="PS50089"/>
    </source>
</evidence>
<comment type="domain">
    <text evidence="10">The RING-type zinc finger domain is essential for ubiquitin ligase activity.</text>
</comment>
<dbReference type="Pfam" id="PF03145">
    <property type="entry name" value="Sina_TRAF"/>
    <property type="match status" value="1"/>
</dbReference>